<dbReference type="EMBL" id="JACVVK020000489">
    <property type="protein sequence ID" value="KAK7471548.1"/>
    <property type="molecule type" value="Genomic_DNA"/>
</dbReference>
<dbReference type="AlphaFoldDB" id="A0ABD0JDN8"/>
<proteinExistence type="predicted"/>
<dbReference type="Proteomes" id="UP001519460">
    <property type="component" value="Unassembled WGS sequence"/>
</dbReference>
<gene>
    <name evidence="1" type="ORF">BaRGS_00035828</name>
</gene>
<sequence length="167" mass="19165">MVMIWVSVAYRETSQIVLHTKLRLRESYEQHTQSAHKGLSLDHKDFHPLCIPFLCHATSPFIITDVVISHTMVPQACRLKVRNKKSRACKCPHAHTRVCLLPFVCGYNTRLARCLVASYTVSIVPHWPALWSLPGHIYIATGTAVLQHFPYQQQRQQRLRVFDHTAG</sequence>
<reference evidence="1 2" key="1">
    <citation type="journal article" date="2023" name="Sci. Data">
        <title>Genome assembly of the Korean intertidal mud-creeper Batillaria attramentaria.</title>
        <authorList>
            <person name="Patra A.K."/>
            <person name="Ho P.T."/>
            <person name="Jun S."/>
            <person name="Lee S.J."/>
            <person name="Kim Y."/>
            <person name="Won Y.J."/>
        </authorList>
    </citation>
    <scope>NUCLEOTIDE SEQUENCE [LARGE SCALE GENOMIC DNA]</scope>
    <source>
        <strain evidence="1">Wonlab-2016</strain>
    </source>
</reference>
<organism evidence="1 2">
    <name type="scientific">Batillaria attramentaria</name>
    <dbReference type="NCBI Taxonomy" id="370345"/>
    <lineage>
        <taxon>Eukaryota</taxon>
        <taxon>Metazoa</taxon>
        <taxon>Spiralia</taxon>
        <taxon>Lophotrochozoa</taxon>
        <taxon>Mollusca</taxon>
        <taxon>Gastropoda</taxon>
        <taxon>Caenogastropoda</taxon>
        <taxon>Sorbeoconcha</taxon>
        <taxon>Cerithioidea</taxon>
        <taxon>Batillariidae</taxon>
        <taxon>Batillaria</taxon>
    </lineage>
</organism>
<name>A0ABD0JDN8_9CAEN</name>
<protein>
    <submittedName>
        <fullName evidence="1">Uncharacterized protein</fullName>
    </submittedName>
</protein>
<accession>A0ABD0JDN8</accession>
<evidence type="ECO:0000313" key="2">
    <source>
        <dbReference type="Proteomes" id="UP001519460"/>
    </source>
</evidence>
<keyword evidence="2" id="KW-1185">Reference proteome</keyword>
<comment type="caution">
    <text evidence="1">The sequence shown here is derived from an EMBL/GenBank/DDBJ whole genome shotgun (WGS) entry which is preliminary data.</text>
</comment>
<evidence type="ECO:0000313" key="1">
    <source>
        <dbReference type="EMBL" id="KAK7471548.1"/>
    </source>
</evidence>